<dbReference type="InterPro" id="IPR004553">
    <property type="entry name" value="HMG_CoA_Rdtase_bac-typ"/>
</dbReference>
<evidence type="ECO:0000256" key="2">
    <source>
        <dbReference type="ARBA" id="ARBA00023002"/>
    </source>
</evidence>
<gene>
    <name evidence="5" type="ORF">GW779_01045</name>
    <name evidence="4" type="ORF">GW910_02325</name>
</gene>
<dbReference type="PRINTS" id="PR00071">
    <property type="entry name" value="HMGCOARDTASE"/>
</dbReference>
<dbReference type="AlphaFoldDB" id="A0A8J7YUI2"/>
<dbReference type="CDD" id="cd00644">
    <property type="entry name" value="HMG-CoA_reductase_classII"/>
    <property type="match status" value="1"/>
</dbReference>
<evidence type="ECO:0000256" key="1">
    <source>
        <dbReference type="ARBA" id="ARBA00007661"/>
    </source>
</evidence>
<dbReference type="PROSITE" id="PS01192">
    <property type="entry name" value="HMG_COA_REDUCTASE_3"/>
    <property type="match status" value="1"/>
</dbReference>
<accession>A0A8J7YUI2</accession>
<dbReference type="Gene3D" id="1.10.8.660">
    <property type="match status" value="1"/>
</dbReference>
<organism evidence="5 6">
    <name type="scientific">Candidatus Altarchaeum hamiconexum</name>
    <dbReference type="NCBI Taxonomy" id="1803513"/>
    <lineage>
        <taxon>Archaea</taxon>
        <taxon>Candidatus Altarchaeota</taxon>
        <taxon>Candidatus Altiarchaeia</taxon>
        <taxon>Candidatus Altarchaeales</taxon>
        <taxon>Candidatus Altarchaeaceae</taxon>
        <taxon>Candidatus Altarchaeum</taxon>
    </lineage>
</organism>
<dbReference type="GO" id="GO:0015936">
    <property type="term" value="P:coenzyme A metabolic process"/>
    <property type="evidence" value="ECO:0007669"/>
    <property type="project" value="InterPro"/>
</dbReference>
<dbReference type="PANTHER" id="PTHR10572">
    <property type="entry name" value="3-HYDROXY-3-METHYLGLUTARYL-COENZYME A REDUCTASE"/>
    <property type="match status" value="1"/>
</dbReference>
<protein>
    <recommendedName>
        <fullName evidence="3">3-hydroxy-3-methylglutaryl coenzyme A reductase</fullName>
        <shortName evidence="3">HMG-CoA reductase</shortName>
    </recommendedName>
</protein>
<evidence type="ECO:0000256" key="3">
    <source>
        <dbReference type="RuleBase" id="RU361219"/>
    </source>
</evidence>
<dbReference type="InterPro" id="IPR023076">
    <property type="entry name" value="HMG_CoA_Rdtase_CS"/>
</dbReference>
<comment type="caution">
    <text evidence="5">The sequence shown here is derived from an EMBL/GenBank/DDBJ whole genome shotgun (WGS) entry which is preliminary data.</text>
</comment>
<dbReference type="GO" id="GO:0004420">
    <property type="term" value="F:hydroxymethylglutaryl-CoA reductase (NADPH) activity"/>
    <property type="evidence" value="ECO:0007669"/>
    <property type="project" value="InterPro"/>
</dbReference>
<dbReference type="PROSITE" id="PS50065">
    <property type="entry name" value="HMG_COA_REDUCTASE_4"/>
    <property type="match status" value="1"/>
</dbReference>
<comment type="similarity">
    <text evidence="1 3">Belongs to the HMG-CoA reductase family.</text>
</comment>
<evidence type="ECO:0000313" key="5">
    <source>
        <dbReference type="EMBL" id="NCS90999.1"/>
    </source>
</evidence>
<dbReference type="Gene3D" id="3.90.770.10">
    <property type="entry name" value="3-hydroxy-3-methylglutaryl-coenzyme A Reductase, Chain A, domain 2"/>
    <property type="match status" value="2"/>
</dbReference>
<dbReference type="PANTHER" id="PTHR10572:SF24">
    <property type="entry name" value="3-HYDROXY-3-METHYLGLUTARYL-COENZYME A REDUCTASE"/>
    <property type="match status" value="1"/>
</dbReference>
<dbReference type="SUPFAM" id="SSF56542">
    <property type="entry name" value="Substrate-binding domain of HMG-CoA reductase"/>
    <property type="match status" value="1"/>
</dbReference>
<dbReference type="NCBIfam" id="TIGR00532">
    <property type="entry name" value="HMG_CoA_R_NAD"/>
    <property type="match status" value="1"/>
</dbReference>
<dbReference type="EMBL" id="JAACVF010000056">
    <property type="protein sequence ID" value="NCN64900.1"/>
    <property type="molecule type" value="Genomic_DNA"/>
</dbReference>
<dbReference type="InterPro" id="IPR009029">
    <property type="entry name" value="HMG_CoA_Rdtase_sub-bd_dom_sf"/>
</dbReference>
<dbReference type="Proteomes" id="UP000738826">
    <property type="component" value="Unassembled WGS sequence"/>
</dbReference>
<dbReference type="InterPro" id="IPR023074">
    <property type="entry name" value="HMG_CoA_Rdtase_cat_sf"/>
</dbReference>
<evidence type="ECO:0000313" key="4">
    <source>
        <dbReference type="EMBL" id="NCN64900.1"/>
    </source>
</evidence>
<dbReference type="InterPro" id="IPR002202">
    <property type="entry name" value="HMG_CoA_Rdtase"/>
</dbReference>
<dbReference type="Proteomes" id="UP000768163">
    <property type="component" value="Unassembled WGS sequence"/>
</dbReference>
<dbReference type="PROSITE" id="PS00318">
    <property type="entry name" value="HMG_COA_REDUCTASE_2"/>
    <property type="match status" value="1"/>
</dbReference>
<proteinExistence type="inferred from homology"/>
<name>A0A8J7YUI2_9ARCH</name>
<dbReference type="Pfam" id="PF00368">
    <property type="entry name" value="HMG-CoA_red"/>
    <property type="match status" value="1"/>
</dbReference>
<reference evidence="5" key="1">
    <citation type="submission" date="2019-11" db="EMBL/GenBank/DDBJ databases">
        <title>Lipid analysis of CO2-rich subsurface aquifers suggests an autotrophy-based deep biosphere with lysolipids enriched in CPR bacteria.</title>
        <authorList>
            <person name="Probst A.J."/>
            <person name="Elling F.J."/>
            <person name="Castelle C.J."/>
            <person name="Zhu Q."/>
            <person name="Elvert M."/>
            <person name="Birarda G."/>
            <person name="Holman H.-Y."/>
            <person name="Lane K.R."/>
            <person name="Ladd B."/>
            <person name="Ryan M.C."/>
            <person name="Woyke T."/>
            <person name="Hinrichs K.-U."/>
            <person name="Banfield J.F."/>
        </authorList>
    </citation>
    <scope>NUCLEOTIDE SEQUENCE</scope>
    <source>
        <strain evidence="4">CG_2015-01_33_1645</strain>
        <strain evidence="5">CG_2015-04_33_537</strain>
    </source>
</reference>
<sequence>MDSKIHLYKMSLDERRKNIKELTNLTDEEIAYYNGNLTNIADKMVENVIGTYELPLGIATNFLINGNDYLIPMATEEASVIAAASNAAKMARVKGGFITHTDEPVMIGQIQVINLDDVEIAQIKILKYRKEIIEMANACDATLVKFGGGCKDIEVRKISDNILVVHLLVDCRDAMGANAVNTMTERVKEKIKEITGGDVLLKIISNLAIYRKAYSYAIFDKDTLGGESVVDKILTAYKFAVSDIFRCATHNKGIMNGIDALIIATGNDFRAVEAGAHSYAAMHGYIPLTHYSKDKDGNLVGSIEIPMAVGIIGGATKVHPQARTNLKILNVKSAGELAEVAASLGLAQNLAALKALSTEGIQRGHMELHARNIAISAGVPAETTTRVAEIMIKDRKINMDYAKEIFEKIR</sequence>
<keyword evidence="2 3" id="KW-0560">Oxidoreductase</keyword>
<dbReference type="SUPFAM" id="SSF55035">
    <property type="entry name" value="NAD-binding domain of HMG-CoA reductase"/>
    <property type="match status" value="1"/>
</dbReference>
<dbReference type="InterPro" id="IPR009023">
    <property type="entry name" value="HMG_CoA_Rdtase_NAD(P)-bd_sf"/>
</dbReference>
<dbReference type="PROSITE" id="PS00066">
    <property type="entry name" value="HMG_COA_REDUCTASE_1"/>
    <property type="match status" value="1"/>
</dbReference>
<evidence type="ECO:0000313" key="6">
    <source>
        <dbReference type="Proteomes" id="UP000738826"/>
    </source>
</evidence>
<dbReference type="EMBL" id="JAACQH010000014">
    <property type="protein sequence ID" value="NCS90999.1"/>
    <property type="molecule type" value="Genomic_DNA"/>
</dbReference>